<evidence type="ECO:0000313" key="3">
    <source>
        <dbReference type="Proteomes" id="UP001518140"/>
    </source>
</evidence>
<keyword evidence="3" id="KW-1185">Reference proteome</keyword>
<evidence type="ECO:0008006" key="4">
    <source>
        <dbReference type="Google" id="ProtNLM"/>
    </source>
</evidence>
<feature type="transmembrane region" description="Helical" evidence="1">
    <location>
        <begin position="197"/>
        <end position="218"/>
    </location>
</feature>
<sequence length="313" mass="34134">MALAAVVAVTALLVSYREVALSADGLRSQAAPAVQDVAATRLALLRADWEANWVKENLNGVPAAGESYQSQLSAADQSLSRLAERTSDDLGTINGLLDSYGTSITDGALYYHDDRPIQDQKFREAGSLLIRSDVGLVPRLDKLQNGQMDRAERLATMGALGYTGWVVAELALLVLALTLLSALWVLRDRCGRDYNPWLLSSLVLTVALAVVPLLAMTVTQRHLDNARDKLTAITTVAKQTERETKVDTTDARVRLDGAQTRVSKTSQEVRKELSAHEWQNSVYYGALGGGILVFLLPATGIGRRLNADYWRAR</sequence>
<evidence type="ECO:0000313" key="2">
    <source>
        <dbReference type="EMBL" id="NGO43292.1"/>
    </source>
</evidence>
<reference evidence="2 3" key="1">
    <citation type="submission" date="2020-02" db="EMBL/GenBank/DDBJ databases">
        <title>Whole-genome analyses of novel actinobacteria.</title>
        <authorList>
            <person name="Sahin N."/>
            <person name="Tokatli A."/>
        </authorList>
    </citation>
    <scope>NUCLEOTIDE SEQUENCE [LARGE SCALE GENOMIC DNA]</scope>
    <source>
        <strain evidence="2 3">YC419</strain>
    </source>
</reference>
<name>A0ABX0DW58_9ACTN</name>
<dbReference type="Proteomes" id="UP001518140">
    <property type="component" value="Unassembled WGS sequence"/>
</dbReference>
<dbReference type="EMBL" id="JAAKZX010000036">
    <property type="protein sequence ID" value="NGO43292.1"/>
    <property type="molecule type" value="Genomic_DNA"/>
</dbReference>
<keyword evidence="1" id="KW-0812">Transmembrane</keyword>
<feature type="transmembrane region" description="Helical" evidence="1">
    <location>
        <begin position="162"/>
        <end position="185"/>
    </location>
</feature>
<keyword evidence="1" id="KW-1133">Transmembrane helix</keyword>
<gene>
    <name evidence="2" type="ORF">G6048_14355</name>
</gene>
<comment type="caution">
    <text evidence="2">The sequence shown here is derived from an EMBL/GenBank/DDBJ whole genome shotgun (WGS) entry which is preliminary data.</text>
</comment>
<evidence type="ECO:0000256" key="1">
    <source>
        <dbReference type="SAM" id="Phobius"/>
    </source>
</evidence>
<proteinExistence type="predicted"/>
<keyword evidence="1" id="KW-0472">Membrane</keyword>
<feature type="transmembrane region" description="Helical" evidence="1">
    <location>
        <begin position="282"/>
        <end position="301"/>
    </location>
</feature>
<organism evidence="2 3">
    <name type="scientific">Streptomyces ureilyticus</name>
    <dbReference type="NCBI Taxonomy" id="1775131"/>
    <lineage>
        <taxon>Bacteria</taxon>
        <taxon>Bacillati</taxon>
        <taxon>Actinomycetota</taxon>
        <taxon>Actinomycetes</taxon>
        <taxon>Kitasatosporales</taxon>
        <taxon>Streptomycetaceae</taxon>
        <taxon>Streptomyces</taxon>
    </lineage>
</organism>
<protein>
    <recommendedName>
        <fullName evidence="4">Histidine kinase</fullName>
    </recommendedName>
</protein>
<accession>A0ABX0DW58</accession>